<accession>V3ZVK5</accession>
<organism evidence="10 11">
    <name type="scientific">Lottia gigantea</name>
    <name type="common">Giant owl limpet</name>
    <dbReference type="NCBI Taxonomy" id="225164"/>
    <lineage>
        <taxon>Eukaryota</taxon>
        <taxon>Metazoa</taxon>
        <taxon>Spiralia</taxon>
        <taxon>Lophotrochozoa</taxon>
        <taxon>Mollusca</taxon>
        <taxon>Gastropoda</taxon>
        <taxon>Patellogastropoda</taxon>
        <taxon>Lottioidea</taxon>
        <taxon>Lottiidae</taxon>
        <taxon>Lottia</taxon>
    </lineage>
</organism>
<keyword evidence="4" id="KW-0813">Transport</keyword>
<dbReference type="STRING" id="225164.V3ZVK5"/>
<keyword evidence="6" id="KW-0999">Mitochondrion inner membrane</keyword>
<proteinExistence type="inferred from homology"/>
<evidence type="ECO:0000256" key="6">
    <source>
        <dbReference type="ARBA" id="ARBA00022792"/>
    </source>
</evidence>
<keyword evidence="8" id="KW-0496">Mitochondrion</keyword>
<dbReference type="AlphaFoldDB" id="V3ZVK5"/>
<evidence type="ECO:0000256" key="1">
    <source>
        <dbReference type="ARBA" id="ARBA00004443"/>
    </source>
</evidence>
<keyword evidence="7" id="KW-0249">Electron transport</keyword>
<evidence type="ECO:0000256" key="9">
    <source>
        <dbReference type="ARBA" id="ARBA00023136"/>
    </source>
</evidence>
<keyword evidence="5" id="KW-0679">Respiratory chain</keyword>
<evidence type="ECO:0000313" key="10">
    <source>
        <dbReference type="EMBL" id="ESO84961.1"/>
    </source>
</evidence>
<evidence type="ECO:0000313" key="11">
    <source>
        <dbReference type="Proteomes" id="UP000030746"/>
    </source>
</evidence>
<comment type="similarity">
    <text evidence="2">Belongs to the complex I NDUFB10 subunit family.</text>
</comment>
<dbReference type="InterPro" id="IPR039993">
    <property type="entry name" value="NDUFB10"/>
</dbReference>
<dbReference type="CTD" id="20245176"/>
<protein>
    <recommendedName>
        <fullName evidence="3">NADH dehydrogenase [ubiquinone] 1 beta subcomplex subunit 10</fullName>
    </recommendedName>
</protein>
<evidence type="ECO:0000256" key="8">
    <source>
        <dbReference type="ARBA" id="ARBA00023128"/>
    </source>
</evidence>
<evidence type="ECO:0000256" key="7">
    <source>
        <dbReference type="ARBA" id="ARBA00022982"/>
    </source>
</evidence>
<dbReference type="Proteomes" id="UP000030746">
    <property type="component" value="Unassembled WGS sequence"/>
</dbReference>
<dbReference type="Pfam" id="PF10249">
    <property type="entry name" value="NDUFB10"/>
    <property type="match status" value="1"/>
</dbReference>
<dbReference type="KEGG" id="lgi:LOTGIDRAFT_196202"/>
<evidence type="ECO:0000256" key="4">
    <source>
        <dbReference type="ARBA" id="ARBA00022448"/>
    </source>
</evidence>
<evidence type="ECO:0000256" key="2">
    <source>
        <dbReference type="ARBA" id="ARBA00008317"/>
    </source>
</evidence>
<keyword evidence="11" id="KW-1185">Reference proteome</keyword>
<dbReference type="OMA" id="ERPVYYH"/>
<dbReference type="GO" id="GO:0045271">
    <property type="term" value="C:respiratory chain complex I"/>
    <property type="evidence" value="ECO:0007669"/>
    <property type="project" value="UniProtKB-ARBA"/>
</dbReference>
<keyword evidence="9" id="KW-0472">Membrane</keyword>
<reference evidence="10 11" key="1">
    <citation type="journal article" date="2013" name="Nature">
        <title>Insights into bilaterian evolution from three spiralian genomes.</title>
        <authorList>
            <person name="Simakov O."/>
            <person name="Marletaz F."/>
            <person name="Cho S.J."/>
            <person name="Edsinger-Gonzales E."/>
            <person name="Havlak P."/>
            <person name="Hellsten U."/>
            <person name="Kuo D.H."/>
            <person name="Larsson T."/>
            <person name="Lv J."/>
            <person name="Arendt D."/>
            <person name="Savage R."/>
            <person name="Osoegawa K."/>
            <person name="de Jong P."/>
            <person name="Grimwood J."/>
            <person name="Chapman J.A."/>
            <person name="Shapiro H."/>
            <person name="Aerts A."/>
            <person name="Otillar R.P."/>
            <person name="Terry A.Y."/>
            <person name="Boore J.L."/>
            <person name="Grigoriev I.V."/>
            <person name="Lindberg D.R."/>
            <person name="Seaver E.C."/>
            <person name="Weisblat D.A."/>
            <person name="Putnam N.H."/>
            <person name="Rokhsar D.S."/>
        </authorList>
    </citation>
    <scope>NUCLEOTIDE SEQUENCE [LARGE SCALE GENOMIC DNA]</scope>
</reference>
<comment type="subcellular location">
    <subcellularLocation>
        <location evidence="1">Mitochondrion inner membrane</location>
        <topology evidence="1">Peripheral membrane protein</topology>
        <orientation evidence="1">Matrix side</orientation>
    </subcellularLocation>
</comment>
<dbReference type="InterPro" id="IPR019377">
    <property type="entry name" value="NADH_UbQ_OxRdtase_su10"/>
</dbReference>
<dbReference type="EMBL" id="KB203357">
    <property type="protein sequence ID" value="ESO84961.1"/>
    <property type="molecule type" value="Genomic_DNA"/>
</dbReference>
<dbReference type="HOGENOM" id="CLU_112615_1_0_1"/>
<name>V3ZVK5_LOTGI</name>
<dbReference type="GeneID" id="20245176"/>
<dbReference type="GO" id="GO:0005743">
    <property type="term" value="C:mitochondrial inner membrane"/>
    <property type="evidence" value="ECO:0007669"/>
    <property type="project" value="UniProtKB-SubCell"/>
</dbReference>
<evidence type="ECO:0000256" key="5">
    <source>
        <dbReference type="ARBA" id="ARBA00022660"/>
    </source>
</evidence>
<evidence type="ECO:0000256" key="3">
    <source>
        <dbReference type="ARBA" id="ARBA00014109"/>
    </source>
</evidence>
<sequence>MPPNIEPTQLKPRERAMQNFKLITEGPIIFFKENIINPLQAHIDRPKYYHRRFQRVPTFDQCYENDYICQFEANEQYHRDRVIDTKIIRILRRRAKECLFYEGPNADHRCKHIQETYEDAATNWFIKYGDLTVHSNVRDAYMKQKHRLIFERRKQEYEAKHGSNTE</sequence>
<dbReference type="PANTHER" id="PTHR13094">
    <property type="entry name" value="NADH-UBIQUINONE OXIDOREDUCTASE PDSW SUBUNIT"/>
    <property type="match status" value="1"/>
</dbReference>
<dbReference type="RefSeq" id="XP_009064348.1">
    <property type="nucleotide sequence ID" value="XM_009066100.1"/>
</dbReference>
<dbReference type="OrthoDB" id="6017729at2759"/>
<dbReference type="PANTHER" id="PTHR13094:SF1">
    <property type="entry name" value="NADH DEHYDROGENASE [UBIQUINONE] 1 BETA SUBCOMPLEX SUBUNIT 10"/>
    <property type="match status" value="1"/>
</dbReference>
<gene>
    <name evidence="10" type="ORF">LOTGIDRAFT_196202</name>
</gene>